<dbReference type="NCBIfam" id="TIGR01356">
    <property type="entry name" value="aroA"/>
    <property type="match status" value="1"/>
</dbReference>
<evidence type="ECO:0000256" key="3">
    <source>
        <dbReference type="ARBA" id="ARBA00022490"/>
    </source>
</evidence>
<dbReference type="InterPro" id="IPR006264">
    <property type="entry name" value="EPSP_synthase"/>
</dbReference>
<feature type="binding site" evidence="8">
    <location>
        <position position="413"/>
    </location>
    <ligand>
        <name>phosphoenolpyruvate</name>
        <dbReference type="ChEBI" id="CHEBI:58702"/>
    </ligand>
</feature>
<dbReference type="Gene3D" id="3.65.10.10">
    <property type="entry name" value="Enolpyruvate transferase domain"/>
    <property type="match status" value="2"/>
</dbReference>
<keyword evidence="4 8" id="KW-0028">Amino-acid biosynthesis</keyword>
<evidence type="ECO:0000313" key="10">
    <source>
        <dbReference type="EMBL" id="ROR73761.1"/>
    </source>
</evidence>
<dbReference type="InterPro" id="IPR023193">
    <property type="entry name" value="EPSP_synthase_CS"/>
</dbReference>
<feature type="binding site" evidence="8">
    <location>
        <position position="95"/>
    </location>
    <ligand>
        <name>phosphoenolpyruvate</name>
        <dbReference type="ChEBI" id="CHEBI:58702"/>
    </ligand>
</feature>
<comment type="catalytic activity">
    <reaction evidence="7">
        <text>3-phosphoshikimate + phosphoenolpyruvate = 5-O-(1-carboxyvinyl)-3-phosphoshikimate + phosphate</text>
        <dbReference type="Rhea" id="RHEA:21256"/>
        <dbReference type="ChEBI" id="CHEBI:43474"/>
        <dbReference type="ChEBI" id="CHEBI:57701"/>
        <dbReference type="ChEBI" id="CHEBI:58702"/>
        <dbReference type="ChEBI" id="CHEBI:145989"/>
        <dbReference type="EC" id="2.5.1.19"/>
    </reaction>
    <physiologicalReaction direction="left-to-right" evidence="7">
        <dbReference type="Rhea" id="RHEA:21257"/>
    </physiologicalReaction>
</comment>
<feature type="active site" description="Proton acceptor" evidence="8">
    <location>
        <position position="316"/>
    </location>
</feature>
<feature type="binding site" evidence="8">
    <location>
        <position position="32"/>
    </location>
    <ligand>
        <name>3-phosphoshikimate</name>
        <dbReference type="ChEBI" id="CHEBI:145989"/>
    </ligand>
</feature>
<feature type="binding site" evidence="8">
    <location>
        <position position="200"/>
    </location>
    <ligand>
        <name>3-phosphoshikimate</name>
        <dbReference type="ChEBI" id="CHEBI:145989"/>
    </ligand>
</feature>
<dbReference type="SUPFAM" id="SSF55205">
    <property type="entry name" value="EPT/RTPC-like"/>
    <property type="match status" value="1"/>
</dbReference>
<dbReference type="GO" id="GO:0003866">
    <property type="term" value="F:3-phosphoshikimate 1-carboxyvinyltransferase activity"/>
    <property type="evidence" value="ECO:0007669"/>
    <property type="project" value="UniProtKB-UniRule"/>
</dbReference>
<dbReference type="FunFam" id="3.65.10.10:FF:000010">
    <property type="entry name" value="3-phosphoshikimate 1-carboxyvinyltransferase"/>
    <property type="match status" value="1"/>
</dbReference>
<dbReference type="OrthoDB" id="9809920at2"/>
<evidence type="ECO:0000256" key="2">
    <source>
        <dbReference type="ARBA" id="ARBA00009948"/>
    </source>
</evidence>
<dbReference type="InterPro" id="IPR036968">
    <property type="entry name" value="Enolpyruvate_Tfrase_sf"/>
</dbReference>
<keyword evidence="5 8" id="KW-0808">Transferase</keyword>
<evidence type="ECO:0000256" key="4">
    <source>
        <dbReference type="ARBA" id="ARBA00022605"/>
    </source>
</evidence>
<comment type="subcellular location">
    <subcellularLocation>
        <location evidence="8">Cytoplasm</location>
    </subcellularLocation>
</comment>
<dbReference type="PANTHER" id="PTHR21090:SF5">
    <property type="entry name" value="PENTAFUNCTIONAL AROM POLYPEPTIDE"/>
    <property type="match status" value="1"/>
</dbReference>
<dbReference type="Pfam" id="PF00275">
    <property type="entry name" value="EPSP_synthase"/>
    <property type="match status" value="1"/>
</dbReference>
<feature type="binding site" evidence="8">
    <location>
        <position position="28"/>
    </location>
    <ligand>
        <name>3-phosphoshikimate</name>
        <dbReference type="ChEBI" id="CHEBI:145989"/>
    </ligand>
</feature>
<name>A0A3N2BES2_9MICO</name>
<dbReference type="EMBL" id="RKHK01000001">
    <property type="protein sequence ID" value="ROR73761.1"/>
    <property type="molecule type" value="Genomic_DNA"/>
</dbReference>
<dbReference type="HAMAP" id="MF_00210">
    <property type="entry name" value="EPSP_synth"/>
    <property type="match status" value="1"/>
</dbReference>
<feature type="binding site" evidence="8">
    <location>
        <position position="123"/>
    </location>
    <ligand>
        <name>phosphoenolpyruvate</name>
        <dbReference type="ChEBI" id="CHEBI:58702"/>
    </ligand>
</feature>
<feature type="domain" description="Enolpyruvate transferase" evidence="9">
    <location>
        <begin position="13"/>
        <end position="420"/>
    </location>
</feature>
<reference evidence="10 11" key="1">
    <citation type="submission" date="2018-11" db="EMBL/GenBank/DDBJ databases">
        <title>Sequencing the genomes of 1000 actinobacteria strains.</title>
        <authorList>
            <person name="Klenk H.-P."/>
        </authorList>
    </citation>
    <scope>NUCLEOTIDE SEQUENCE [LARGE SCALE GENOMIC DNA]</scope>
    <source>
        <strain evidence="10 11">DSM 11294</strain>
    </source>
</reference>
<dbReference type="InterPro" id="IPR013792">
    <property type="entry name" value="RNA3'P_cycl/enolpyr_Trfase_a/b"/>
</dbReference>
<accession>A0A3N2BES2</accession>
<evidence type="ECO:0000259" key="9">
    <source>
        <dbReference type="Pfam" id="PF00275"/>
    </source>
</evidence>
<dbReference type="RefSeq" id="WP_123304142.1">
    <property type="nucleotide sequence ID" value="NZ_RKHK01000001.1"/>
</dbReference>
<feature type="binding site" evidence="8">
    <location>
        <position position="172"/>
    </location>
    <ligand>
        <name>3-phosphoshikimate</name>
        <dbReference type="ChEBI" id="CHEBI:145989"/>
    </ligand>
</feature>
<feature type="binding site" evidence="8">
    <location>
        <position position="27"/>
    </location>
    <ligand>
        <name>3-phosphoshikimate</name>
        <dbReference type="ChEBI" id="CHEBI:145989"/>
    </ligand>
</feature>
<dbReference type="PIRSF" id="PIRSF000505">
    <property type="entry name" value="EPSPS"/>
    <property type="match status" value="1"/>
</dbReference>
<sequence length="430" mass="44702">MTQTASPWPAPSAQAPLDATVEVPGSKSLTNRHLLLAALADSPTELIQPLRSRDSALMISALQALGVTVTDTDAGLRLETAPLRGPAEIDAGLAGTVMRFVPALAVLADGEIRIDGDPRARERPMGPVIRALRDLGATIEASGPHGESLPLTIHASGSFNGGAVELDASASSQFVSALMLAAPAYRRGVDIRHVGGALPSLPHIAMTAQVLRERGVEVDEAEARWRVSPGTVSGGRIVVEPDLSNAGPFLAAALAAGGTVRVPRWPERTTQAGDLLRGILTRMGATVERQGDTLAVTGPADGVIRGLDVDLTEGGELAPTVAALCALAATPSRLRGIAHLRGHETDRLAALVTEITRLGGEARETPDGLEIEPATLRGAAVETYHDHRIATFAAIVGLRVPGVEVVNVATTAKTMPDFPGMWQGMLGQRA</sequence>
<dbReference type="InterPro" id="IPR001986">
    <property type="entry name" value="Enolpyruvate_Tfrase_dom"/>
</dbReference>
<comment type="pathway">
    <text evidence="1 8">Metabolic intermediate biosynthesis; chorismate biosynthesis; chorismate from D-erythrose 4-phosphate and phosphoenolpyruvate: step 6/7.</text>
</comment>
<dbReference type="CDD" id="cd01556">
    <property type="entry name" value="EPSP_synthase"/>
    <property type="match status" value="1"/>
</dbReference>
<proteinExistence type="inferred from homology"/>
<evidence type="ECO:0000313" key="11">
    <source>
        <dbReference type="Proteomes" id="UP000280668"/>
    </source>
</evidence>
<feature type="binding site" evidence="8">
    <location>
        <position position="27"/>
    </location>
    <ligand>
        <name>phosphoenolpyruvate</name>
        <dbReference type="ChEBI" id="CHEBI:58702"/>
    </ligand>
</feature>
<feature type="binding site" evidence="8">
    <location>
        <position position="171"/>
    </location>
    <ligand>
        <name>3-phosphoshikimate</name>
        <dbReference type="ChEBI" id="CHEBI:145989"/>
    </ligand>
</feature>
<feature type="binding site" evidence="8">
    <location>
        <position position="316"/>
    </location>
    <ligand>
        <name>3-phosphoshikimate</name>
        <dbReference type="ChEBI" id="CHEBI:145989"/>
    </ligand>
</feature>
<comment type="function">
    <text evidence="8">Catalyzes the transfer of the enolpyruvyl moiety of phosphoenolpyruvate (PEP) to the 5-hydroxyl of shikimate-3-phosphate (S3P) to produce enolpyruvyl shikimate-3-phosphate and inorganic phosphate.</text>
</comment>
<keyword evidence="6 8" id="KW-0057">Aromatic amino acid biosynthesis</keyword>
<organism evidence="10 11">
    <name type="scientific">Bogoriella caseilytica</name>
    <dbReference type="NCBI Taxonomy" id="56055"/>
    <lineage>
        <taxon>Bacteria</taxon>
        <taxon>Bacillati</taxon>
        <taxon>Actinomycetota</taxon>
        <taxon>Actinomycetes</taxon>
        <taxon>Micrococcales</taxon>
        <taxon>Bogoriellaceae</taxon>
        <taxon>Bogoriella</taxon>
    </lineage>
</organism>
<feature type="binding site" evidence="8">
    <location>
        <position position="388"/>
    </location>
    <ligand>
        <name>phosphoenolpyruvate</name>
        <dbReference type="ChEBI" id="CHEBI:58702"/>
    </ligand>
</feature>
<dbReference type="Proteomes" id="UP000280668">
    <property type="component" value="Unassembled WGS sequence"/>
</dbReference>
<dbReference type="GO" id="GO:0009073">
    <property type="term" value="P:aromatic amino acid family biosynthetic process"/>
    <property type="evidence" value="ECO:0007669"/>
    <property type="project" value="UniProtKB-KW"/>
</dbReference>
<evidence type="ECO:0000256" key="8">
    <source>
        <dbReference type="HAMAP-Rule" id="MF_00210"/>
    </source>
</evidence>
<dbReference type="PROSITE" id="PS00885">
    <property type="entry name" value="EPSP_SYNTHASE_2"/>
    <property type="match status" value="1"/>
</dbReference>
<protein>
    <recommendedName>
        <fullName evidence="8">3-phosphoshikimate 1-carboxyvinyltransferase</fullName>
        <ecNumber evidence="8">2.5.1.19</ecNumber>
    </recommendedName>
    <alternativeName>
        <fullName evidence="8">5-enolpyruvylshikimate-3-phosphate synthase</fullName>
        <shortName evidence="8">EPSP synthase</shortName>
        <shortName evidence="8">EPSPS</shortName>
    </alternativeName>
</protein>
<evidence type="ECO:0000256" key="6">
    <source>
        <dbReference type="ARBA" id="ARBA00023141"/>
    </source>
</evidence>
<comment type="subunit">
    <text evidence="8">Monomer.</text>
</comment>
<dbReference type="PANTHER" id="PTHR21090">
    <property type="entry name" value="AROM/DEHYDROQUINATE SYNTHASE"/>
    <property type="match status" value="1"/>
</dbReference>
<evidence type="ECO:0000256" key="5">
    <source>
        <dbReference type="ARBA" id="ARBA00022679"/>
    </source>
</evidence>
<dbReference type="PROSITE" id="PS00104">
    <property type="entry name" value="EPSP_SYNTHASE_1"/>
    <property type="match status" value="1"/>
</dbReference>
<dbReference type="AlphaFoldDB" id="A0A3N2BES2"/>
<dbReference type="FunFam" id="3.65.10.10:FF:000011">
    <property type="entry name" value="3-phosphoshikimate 1-carboxyvinyltransferase"/>
    <property type="match status" value="1"/>
</dbReference>
<feature type="binding site" evidence="8">
    <location>
        <position position="173"/>
    </location>
    <ligand>
        <name>3-phosphoshikimate</name>
        <dbReference type="ChEBI" id="CHEBI:145989"/>
    </ligand>
</feature>
<comment type="caution">
    <text evidence="10">The sequence shown here is derived from an EMBL/GenBank/DDBJ whole genome shotgun (WGS) entry which is preliminary data.</text>
</comment>
<evidence type="ECO:0000256" key="7">
    <source>
        <dbReference type="ARBA" id="ARBA00044633"/>
    </source>
</evidence>
<feature type="binding site" evidence="8">
    <location>
        <position position="347"/>
    </location>
    <ligand>
        <name>phosphoenolpyruvate</name>
        <dbReference type="ChEBI" id="CHEBI:58702"/>
    </ligand>
</feature>
<feature type="binding site" evidence="8">
    <location>
        <position position="343"/>
    </location>
    <ligand>
        <name>3-phosphoshikimate</name>
        <dbReference type="ChEBI" id="CHEBI:145989"/>
    </ligand>
</feature>
<dbReference type="GO" id="GO:0005737">
    <property type="term" value="C:cytoplasm"/>
    <property type="evidence" value="ECO:0007669"/>
    <property type="project" value="UniProtKB-SubCell"/>
</dbReference>
<evidence type="ECO:0000256" key="1">
    <source>
        <dbReference type="ARBA" id="ARBA00004811"/>
    </source>
</evidence>
<keyword evidence="3 8" id="KW-0963">Cytoplasm</keyword>
<comment type="caution">
    <text evidence="8">Lacks conserved residue(s) required for the propagation of feature annotation.</text>
</comment>
<gene>
    <name evidence="8" type="primary">aroA</name>
    <name evidence="10" type="ORF">EDD31_2149</name>
</gene>
<keyword evidence="11" id="KW-1185">Reference proteome</keyword>
<feature type="binding site" evidence="8">
    <location>
        <position position="173"/>
    </location>
    <ligand>
        <name>phosphoenolpyruvate</name>
        <dbReference type="ChEBI" id="CHEBI:58702"/>
    </ligand>
</feature>
<comment type="similarity">
    <text evidence="2 8">Belongs to the EPSP synthase family.</text>
</comment>
<dbReference type="GO" id="GO:0008652">
    <property type="term" value="P:amino acid biosynthetic process"/>
    <property type="evidence" value="ECO:0007669"/>
    <property type="project" value="UniProtKB-KW"/>
</dbReference>
<dbReference type="UniPathway" id="UPA00053">
    <property type="reaction ID" value="UER00089"/>
</dbReference>
<dbReference type="GO" id="GO:0009423">
    <property type="term" value="P:chorismate biosynthetic process"/>
    <property type="evidence" value="ECO:0007669"/>
    <property type="project" value="UniProtKB-UniRule"/>
</dbReference>
<dbReference type="EC" id="2.5.1.19" evidence="8"/>